<keyword evidence="2" id="KW-1185">Reference proteome</keyword>
<name>A0A8G1QZS9_9EURO</name>
<evidence type="ECO:0000313" key="1">
    <source>
        <dbReference type="EMBL" id="RAH55619.1"/>
    </source>
</evidence>
<dbReference type="EMBL" id="KZ825068">
    <property type="protein sequence ID" value="RAH55619.1"/>
    <property type="molecule type" value="Genomic_DNA"/>
</dbReference>
<dbReference type="AlphaFoldDB" id="A0A8G1QZS9"/>
<dbReference type="GeneID" id="37169056"/>
<proteinExistence type="predicted"/>
<organism evidence="1 2">
    <name type="scientific">Aspergillus piperis CBS 112811</name>
    <dbReference type="NCBI Taxonomy" id="1448313"/>
    <lineage>
        <taxon>Eukaryota</taxon>
        <taxon>Fungi</taxon>
        <taxon>Dikarya</taxon>
        <taxon>Ascomycota</taxon>
        <taxon>Pezizomycotina</taxon>
        <taxon>Eurotiomycetes</taxon>
        <taxon>Eurotiomycetidae</taxon>
        <taxon>Eurotiales</taxon>
        <taxon>Aspergillaceae</taxon>
        <taxon>Aspergillus</taxon>
        <taxon>Aspergillus subgen. Circumdati</taxon>
    </lineage>
</organism>
<dbReference type="Proteomes" id="UP000249526">
    <property type="component" value="Unassembled WGS sequence"/>
</dbReference>
<protein>
    <submittedName>
        <fullName evidence="1">Uncharacterized protein</fullName>
    </submittedName>
</protein>
<gene>
    <name evidence="1" type="ORF">BO85DRAFT_77594</name>
</gene>
<dbReference type="RefSeq" id="XP_025513541.1">
    <property type="nucleotide sequence ID" value="XM_025665654.1"/>
</dbReference>
<reference evidence="1 2" key="1">
    <citation type="submission" date="2018-02" db="EMBL/GenBank/DDBJ databases">
        <title>The genomes of Aspergillus section Nigri reveals drivers in fungal speciation.</title>
        <authorList>
            <consortium name="DOE Joint Genome Institute"/>
            <person name="Vesth T.C."/>
            <person name="Nybo J."/>
            <person name="Theobald S."/>
            <person name="Brandl J."/>
            <person name="Frisvad J.C."/>
            <person name="Nielsen K.F."/>
            <person name="Lyhne E.K."/>
            <person name="Kogle M.E."/>
            <person name="Kuo A."/>
            <person name="Riley R."/>
            <person name="Clum A."/>
            <person name="Nolan M."/>
            <person name="Lipzen A."/>
            <person name="Salamov A."/>
            <person name="Henrissat B."/>
            <person name="Wiebenga A."/>
            <person name="De vries R.P."/>
            <person name="Grigoriev I.V."/>
            <person name="Mortensen U.H."/>
            <person name="Andersen M.R."/>
            <person name="Baker S.E."/>
        </authorList>
    </citation>
    <scope>NUCLEOTIDE SEQUENCE [LARGE SCALE GENOMIC DNA]</scope>
    <source>
        <strain evidence="1 2">CBS 112811</strain>
    </source>
</reference>
<evidence type="ECO:0000313" key="2">
    <source>
        <dbReference type="Proteomes" id="UP000249526"/>
    </source>
</evidence>
<sequence length="75" mass="8196">MLMRNLRAKARQPAILSSLTPSQTTVGSGKYIYHRQHFLSSEPTTSISNGKSAVLCTCNTGLLLLSTHLKHPHHG</sequence>
<accession>A0A8G1QZS9</accession>